<dbReference type="GO" id="GO:0006384">
    <property type="term" value="P:transcription initiation at RNA polymerase III promoter"/>
    <property type="evidence" value="ECO:0007669"/>
    <property type="project" value="InterPro"/>
</dbReference>
<dbReference type="AlphaFoldDB" id="A0A164JZV1"/>
<evidence type="ECO:0000259" key="7">
    <source>
        <dbReference type="Pfam" id="PF04182"/>
    </source>
</evidence>
<dbReference type="GO" id="GO:0003677">
    <property type="term" value="F:DNA binding"/>
    <property type="evidence" value="ECO:0007669"/>
    <property type="project" value="UniProtKB-KW"/>
</dbReference>
<organism evidence="8 9">
    <name type="scientific">Daphnia magna</name>
    <dbReference type="NCBI Taxonomy" id="35525"/>
    <lineage>
        <taxon>Eukaryota</taxon>
        <taxon>Metazoa</taxon>
        <taxon>Ecdysozoa</taxon>
        <taxon>Arthropoda</taxon>
        <taxon>Crustacea</taxon>
        <taxon>Branchiopoda</taxon>
        <taxon>Diplostraca</taxon>
        <taxon>Cladocera</taxon>
        <taxon>Anomopoda</taxon>
        <taxon>Daphniidae</taxon>
        <taxon>Daphnia</taxon>
    </lineage>
</organism>
<evidence type="ECO:0000256" key="4">
    <source>
        <dbReference type="ARBA" id="ARBA00023163"/>
    </source>
</evidence>
<dbReference type="GO" id="GO:0042791">
    <property type="term" value="P:5S class rRNA transcription by RNA polymerase III"/>
    <property type="evidence" value="ECO:0007669"/>
    <property type="project" value="TreeGrafter"/>
</dbReference>
<keyword evidence="5" id="KW-0539">Nucleus</keyword>
<comment type="caution">
    <text evidence="8">The sequence shown here is derived from an EMBL/GenBank/DDBJ whole genome shotgun (WGS) entry which is preliminary data.</text>
</comment>
<evidence type="ECO:0000256" key="1">
    <source>
        <dbReference type="ARBA" id="ARBA00004123"/>
    </source>
</evidence>
<keyword evidence="4" id="KW-0804">Transcription</keyword>
<evidence type="ECO:0000256" key="2">
    <source>
        <dbReference type="ARBA" id="ARBA00022553"/>
    </source>
</evidence>
<dbReference type="STRING" id="35525.A0A164JZV1"/>
<dbReference type="GO" id="GO:0005634">
    <property type="term" value="C:nucleus"/>
    <property type="evidence" value="ECO:0007669"/>
    <property type="project" value="UniProtKB-SubCell"/>
</dbReference>
<protein>
    <submittedName>
        <fullName evidence="8">General transcription factor 3C Polypeptide 1</fullName>
    </submittedName>
</protein>
<keyword evidence="2" id="KW-0597">Phosphoprotein</keyword>
<gene>
    <name evidence="8" type="ORF">APZ42_034605</name>
</gene>
<accession>A0A164JZV1</accession>
<dbReference type="Pfam" id="PF04182">
    <property type="entry name" value="B-block_TFIIIC"/>
    <property type="match status" value="1"/>
</dbReference>
<evidence type="ECO:0000256" key="3">
    <source>
        <dbReference type="ARBA" id="ARBA00023125"/>
    </source>
</evidence>
<reference evidence="8 9" key="1">
    <citation type="submission" date="2016-03" db="EMBL/GenBank/DDBJ databases">
        <title>EvidentialGene: Evidence-directed Construction of Genes on Genomes.</title>
        <authorList>
            <person name="Gilbert D.G."/>
            <person name="Choi J.-H."/>
            <person name="Mockaitis K."/>
            <person name="Colbourne J."/>
            <person name="Pfrender M."/>
        </authorList>
    </citation>
    <scope>NUCLEOTIDE SEQUENCE [LARGE SCALE GENOMIC DNA]</scope>
    <source>
        <strain evidence="8 9">Xinb3</strain>
        <tissue evidence="8">Complete organism</tissue>
    </source>
</reference>
<comment type="subcellular location">
    <subcellularLocation>
        <location evidence="1">Nucleus</location>
    </subcellularLocation>
</comment>
<evidence type="ECO:0000256" key="6">
    <source>
        <dbReference type="SAM" id="MobiDB-lite"/>
    </source>
</evidence>
<keyword evidence="9" id="KW-1185">Reference proteome</keyword>
<name>A0A164JZV1_9CRUS</name>
<dbReference type="Proteomes" id="UP000076858">
    <property type="component" value="Unassembled WGS sequence"/>
</dbReference>
<dbReference type="PANTHER" id="PTHR15180:SF1">
    <property type="entry name" value="GENERAL TRANSCRIPTION FACTOR 3C POLYPEPTIDE 1"/>
    <property type="match status" value="1"/>
</dbReference>
<dbReference type="InterPro" id="IPR044210">
    <property type="entry name" value="Tfc3-like"/>
</dbReference>
<dbReference type="InterPro" id="IPR007309">
    <property type="entry name" value="TFIIIC_Bblock-bd"/>
</dbReference>
<feature type="region of interest" description="Disordered" evidence="6">
    <location>
        <begin position="233"/>
        <end position="255"/>
    </location>
</feature>
<proteinExistence type="predicted"/>
<dbReference type="EMBL" id="LRGB01003398">
    <property type="protein sequence ID" value="KZS02814.1"/>
    <property type="molecule type" value="Genomic_DNA"/>
</dbReference>
<dbReference type="PANTHER" id="PTHR15180">
    <property type="entry name" value="GENERAL TRANSCRIPTION FACTOR 3C POLYPEPTIDE 1"/>
    <property type="match status" value="1"/>
</dbReference>
<dbReference type="OrthoDB" id="68020at2759"/>
<feature type="domain" description="B-block binding subunit of TFIIIC" evidence="7">
    <location>
        <begin position="63"/>
        <end position="135"/>
    </location>
</feature>
<evidence type="ECO:0000313" key="8">
    <source>
        <dbReference type="EMBL" id="KZS02814.1"/>
    </source>
</evidence>
<evidence type="ECO:0000256" key="5">
    <source>
        <dbReference type="ARBA" id="ARBA00023242"/>
    </source>
</evidence>
<evidence type="ECO:0000313" key="9">
    <source>
        <dbReference type="Proteomes" id="UP000076858"/>
    </source>
</evidence>
<dbReference type="GO" id="GO:0000127">
    <property type="term" value="C:transcription factor TFIIIC complex"/>
    <property type="evidence" value="ECO:0007669"/>
    <property type="project" value="InterPro"/>
</dbReference>
<sequence>MTTWIQNLKSFVNLKLFLKTFILLPLLRTKYGEQLVLVACQAARNVALAGVQIGVLETLAINSYIMLERIGRSRGHRDVTQGRYGLSRLNIPPKSAFYFRKRLLADGLIVKQPISMRVSNRNVLGTLLHLSRFYSLRLPKLLYLIKRLMQILKDSPPYYMLDYPTIRTKLSTSVQLKKILAASEMRQYAVVESVPYRFYFPDARIKDWKMRNCDNEKQVKVVRLIDPSIDPEALFQGDEAPPDDGSLYSEGEEENSSSGILSNAVIQRHHHSIVQQAYAFVEASGSEGLTQGALGEQLGLSQLDARSIIRVLSRLMIVHCIVKEVKKNRVFGRWTARPTKWPT</sequence>
<keyword evidence="3" id="KW-0238">DNA-binding</keyword>